<gene>
    <name evidence="2" type="ORF">WA026_002953</name>
</gene>
<evidence type="ECO:0000313" key="2">
    <source>
        <dbReference type="EMBL" id="KAK9869203.1"/>
    </source>
</evidence>
<feature type="chain" id="PRO_5043497785" evidence="1">
    <location>
        <begin position="26"/>
        <end position="115"/>
    </location>
</feature>
<proteinExistence type="predicted"/>
<evidence type="ECO:0000313" key="3">
    <source>
        <dbReference type="Proteomes" id="UP001431783"/>
    </source>
</evidence>
<protein>
    <submittedName>
        <fullName evidence="2">Uncharacterized protein</fullName>
    </submittedName>
</protein>
<keyword evidence="1" id="KW-0732">Signal</keyword>
<reference evidence="2 3" key="1">
    <citation type="submission" date="2023-03" db="EMBL/GenBank/DDBJ databases">
        <title>Genome insight into feeding habits of ladybird beetles.</title>
        <authorList>
            <person name="Li H.-S."/>
            <person name="Huang Y.-H."/>
            <person name="Pang H."/>
        </authorList>
    </citation>
    <scope>NUCLEOTIDE SEQUENCE [LARGE SCALE GENOMIC DNA]</scope>
    <source>
        <strain evidence="2">SYSU_2023b</strain>
        <tissue evidence="2">Whole body</tissue>
    </source>
</reference>
<dbReference type="EMBL" id="JARQZJ010000001">
    <property type="protein sequence ID" value="KAK9869203.1"/>
    <property type="molecule type" value="Genomic_DNA"/>
</dbReference>
<feature type="signal peptide" evidence="1">
    <location>
        <begin position="1"/>
        <end position="25"/>
    </location>
</feature>
<accession>A0AAW1TL49</accession>
<organism evidence="2 3">
    <name type="scientific">Henosepilachna vigintioctopunctata</name>
    <dbReference type="NCBI Taxonomy" id="420089"/>
    <lineage>
        <taxon>Eukaryota</taxon>
        <taxon>Metazoa</taxon>
        <taxon>Ecdysozoa</taxon>
        <taxon>Arthropoda</taxon>
        <taxon>Hexapoda</taxon>
        <taxon>Insecta</taxon>
        <taxon>Pterygota</taxon>
        <taxon>Neoptera</taxon>
        <taxon>Endopterygota</taxon>
        <taxon>Coleoptera</taxon>
        <taxon>Polyphaga</taxon>
        <taxon>Cucujiformia</taxon>
        <taxon>Coccinelloidea</taxon>
        <taxon>Coccinellidae</taxon>
        <taxon>Epilachninae</taxon>
        <taxon>Epilachnini</taxon>
        <taxon>Henosepilachna</taxon>
    </lineage>
</organism>
<sequence>MRKANMFRKYIIICLVLMTICLCAGAKINCKCWKDFEVTSNAFGNIYCQDKKLRTFGCNEEEPPKCECTHKGLKVVIDLGESNCQSVDPSSGSWCNNRQDWVNYFMKHPEYLMLD</sequence>
<evidence type="ECO:0000256" key="1">
    <source>
        <dbReference type="SAM" id="SignalP"/>
    </source>
</evidence>
<name>A0AAW1TL49_9CUCU</name>
<comment type="caution">
    <text evidence="2">The sequence shown here is derived from an EMBL/GenBank/DDBJ whole genome shotgun (WGS) entry which is preliminary data.</text>
</comment>
<keyword evidence="3" id="KW-1185">Reference proteome</keyword>
<dbReference type="AlphaFoldDB" id="A0AAW1TL49"/>
<dbReference type="Proteomes" id="UP001431783">
    <property type="component" value="Unassembled WGS sequence"/>
</dbReference>